<dbReference type="SMART" id="SM01091">
    <property type="entry name" value="CorC_HlyC"/>
    <property type="match status" value="1"/>
</dbReference>
<sequence>MDQSSIFKIGILVILIGLSGLFSASETALMSINKIKLKKLEDSRRSRALKDLMSNTSKLLSTILFGNNLVNIYASSLTTSLAIILWGNESVALVTIVLTIIILIFGEIIPKTLAKKNAEKFSLSVALIIKWLSVILTPIVFLLEKISNLFVKITGGNVDEDDSVTEEEIKDIIEVGSVEGALEEEEKQMIYNVFEFGDMKAKDVMTHRTEIVAVEKDATYEEIMEAFLEEQFSRIPVYDESKDNIIGVLHVKDFVFKNITKENFEMNKVMKQPYFTYKYASVSDLFNDMRKERAAMAFVMNEYGGLDGIVTMEDLIEEIVGDIEDEFDDEEVKIEKINDNEYIVDGDMELDELLEECNIDILSNIVDEEYFSDTIGGLVMEILGGIPKEKVVIEVGNYKIKVEKATRNGISRVRIMLNTNEVFE</sequence>
<dbReference type="SUPFAM" id="SSF56176">
    <property type="entry name" value="FAD-binding/transporter-associated domain-like"/>
    <property type="match status" value="1"/>
</dbReference>
<feature type="domain" description="CNNM transmembrane" evidence="12">
    <location>
        <begin position="1"/>
        <end position="186"/>
    </location>
</feature>
<dbReference type="eggNOG" id="COG1253">
    <property type="taxonomic scope" value="Bacteria"/>
</dbReference>
<keyword evidence="14" id="KW-1185">Reference proteome</keyword>
<dbReference type="InterPro" id="IPR044751">
    <property type="entry name" value="Ion_transp-like_CBS"/>
</dbReference>
<feature type="transmembrane region" description="Helical" evidence="10">
    <location>
        <begin position="6"/>
        <end position="29"/>
    </location>
</feature>
<dbReference type="InterPro" id="IPR046342">
    <property type="entry name" value="CBS_dom_sf"/>
</dbReference>
<dbReference type="InterPro" id="IPR016169">
    <property type="entry name" value="FAD-bd_PCMH_sub2"/>
</dbReference>
<dbReference type="PANTHER" id="PTHR22777">
    <property type="entry name" value="HEMOLYSIN-RELATED"/>
    <property type="match status" value="1"/>
</dbReference>
<evidence type="ECO:0000313" key="13">
    <source>
        <dbReference type="EMBL" id="CDM69149.1"/>
    </source>
</evidence>
<keyword evidence="4" id="KW-0677">Repeat</keyword>
<gene>
    <name evidence="13" type="ORF">CM240_1991</name>
</gene>
<evidence type="ECO:0000256" key="10">
    <source>
        <dbReference type="SAM" id="Phobius"/>
    </source>
</evidence>
<reference evidence="13 14" key="1">
    <citation type="submission" date="2013-11" db="EMBL/GenBank/DDBJ databases">
        <title>Complete genome sequence of Clostridum sp. M2/40.</title>
        <authorList>
            <person name="Wibberg D."/>
            <person name="Puehler A."/>
            <person name="Schlueter A."/>
        </authorList>
    </citation>
    <scope>NUCLEOTIDE SEQUENCE [LARGE SCALE GENOMIC DNA]</scope>
    <source>
        <strain evidence="14">M2/40</strain>
    </source>
</reference>
<dbReference type="OrthoDB" id="9798188at2"/>
<comment type="similarity">
    <text evidence="2">Belongs to the UPF0053 family.</text>
</comment>
<dbReference type="SUPFAM" id="SSF54631">
    <property type="entry name" value="CBS-domain pair"/>
    <property type="match status" value="1"/>
</dbReference>
<evidence type="ECO:0000256" key="9">
    <source>
        <dbReference type="PROSITE-ProRule" id="PRU01193"/>
    </source>
</evidence>
<keyword evidence="5 9" id="KW-1133">Transmembrane helix</keyword>
<evidence type="ECO:0000256" key="6">
    <source>
        <dbReference type="ARBA" id="ARBA00023122"/>
    </source>
</evidence>
<dbReference type="AlphaFoldDB" id="W6RZV7"/>
<accession>W6RZV7</accession>
<dbReference type="PANTHER" id="PTHR22777:SF17">
    <property type="entry name" value="UPF0053 PROTEIN SLL0260"/>
    <property type="match status" value="1"/>
</dbReference>
<dbReference type="PROSITE" id="PS51371">
    <property type="entry name" value="CBS"/>
    <property type="match status" value="2"/>
</dbReference>
<dbReference type="FunFam" id="3.10.580.10:FF:000002">
    <property type="entry name" value="Magnesium/cobalt efflux protein CorC"/>
    <property type="match status" value="1"/>
</dbReference>
<name>W6RZV7_9CLOT</name>
<organism evidence="13 14">
    <name type="scientific">Clostridium bornimense</name>
    <dbReference type="NCBI Taxonomy" id="1216932"/>
    <lineage>
        <taxon>Bacteria</taxon>
        <taxon>Bacillati</taxon>
        <taxon>Bacillota</taxon>
        <taxon>Clostridia</taxon>
        <taxon>Eubacteriales</taxon>
        <taxon>Clostridiaceae</taxon>
        <taxon>Clostridium</taxon>
    </lineage>
</organism>
<dbReference type="PATRIC" id="fig|1216932.3.peg.1991"/>
<keyword evidence="7 9" id="KW-0472">Membrane</keyword>
<proteinExistence type="inferred from homology"/>
<dbReference type="Proteomes" id="UP000019426">
    <property type="component" value="Chromosome M2/40_rep1"/>
</dbReference>
<dbReference type="InterPro" id="IPR036318">
    <property type="entry name" value="FAD-bd_PCMH-like_sf"/>
</dbReference>
<evidence type="ECO:0000256" key="4">
    <source>
        <dbReference type="ARBA" id="ARBA00022737"/>
    </source>
</evidence>
<dbReference type="Pfam" id="PF01595">
    <property type="entry name" value="CNNM"/>
    <property type="match status" value="1"/>
</dbReference>
<dbReference type="Gene3D" id="3.10.580.10">
    <property type="entry name" value="CBS-domain"/>
    <property type="match status" value="1"/>
</dbReference>
<dbReference type="SMART" id="SM00116">
    <property type="entry name" value="CBS"/>
    <property type="match status" value="2"/>
</dbReference>
<keyword evidence="3 9" id="KW-0812">Transmembrane</keyword>
<evidence type="ECO:0000313" key="14">
    <source>
        <dbReference type="Proteomes" id="UP000019426"/>
    </source>
</evidence>
<feature type="transmembrane region" description="Helical" evidence="10">
    <location>
        <begin position="59"/>
        <end position="85"/>
    </location>
</feature>
<dbReference type="InterPro" id="IPR000644">
    <property type="entry name" value="CBS_dom"/>
</dbReference>
<evidence type="ECO:0000256" key="5">
    <source>
        <dbReference type="ARBA" id="ARBA00022989"/>
    </source>
</evidence>
<keyword evidence="6 8" id="KW-0129">CBS domain</keyword>
<dbReference type="CDD" id="cd04590">
    <property type="entry name" value="CBS_pair_CorC_HlyC_assoc"/>
    <property type="match status" value="1"/>
</dbReference>
<dbReference type="RefSeq" id="WP_044038894.1">
    <property type="nucleotide sequence ID" value="NZ_HG917868.1"/>
</dbReference>
<dbReference type="KEGG" id="clt:CM240_1991"/>
<dbReference type="Gene3D" id="3.30.465.10">
    <property type="match status" value="1"/>
</dbReference>
<evidence type="ECO:0000256" key="3">
    <source>
        <dbReference type="ARBA" id="ARBA00022692"/>
    </source>
</evidence>
<feature type="domain" description="CBS" evidence="11">
    <location>
        <begin position="205"/>
        <end position="266"/>
    </location>
</feature>
<evidence type="ECO:0000256" key="1">
    <source>
        <dbReference type="ARBA" id="ARBA00004141"/>
    </source>
</evidence>
<dbReference type="GO" id="GO:0005886">
    <property type="term" value="C:plasma membrane"/>
    <property type="evidence" value="ECO:0007669"/>
    <property type="project" value="TreeGrafter"/>
</dbReference>
<feature type="transmembrane region" description="Helical" evidence="10">
    <location>
        <begin position="91"/>
        <end position="109"/>
    </location>
</feature>
<evidence type="ECO:0000259" key="12">
    <source>
        <dbReference type="PROSITE" id="PS51846"/>
    </source>
</evidence>
<feature type="transmembrane region" description="Helical" evidence="10">
    <location>
        <begin position="121"/>
        <end position="143"/>
    </location>
</feature>
<dbReference type="STRING" id="1216932.CM240_1991"/>
<evidence type="ECO:0000256" key="7">
    <source>
        <dbReference type="ARBA" id="ARBA00023136"/>
    </source>
</evidence>
<evidence type="ECO:0000256" key="8">
    <source>
        <dbReference type="PROSITE-ProRule" id="PRU00703"/>
    </source>
</evidence>
<comment type="subcellular location">
    <subcellularLocation>
        <location evidence="1">Membrane</location>
        <topology evidence="1">Multi-pass membrane protein</topology>
    </subcellularLocation>
</comment>
<evidence type="ECO:0000256" key="2">
    <source>
        <dbReference type="ARBA" id="ARBA00006337"/>
    </source>
</evidence>
<evidence type="ECO:0000259" key="11">
    <source>
        <dbReference type="PROSITE" id="PS51371"/>
    </source>
</evidence>
<feature type="domain" description="CBS" evidence="11">
    <location>
        <begin position="269"/>
        <end position="326"/>
    </location>
</feature>
<dbReference type="HOGENOM" id="CLU_015237_4_1_9"/>
<dbReference type="InterPro" id="IPR002550">
    <property type="entry name" value="CNNM"/>
</dbReference>
<dbReference type="GO" id="GO:0050660">
    <property type="term" value="F:flavin adenine dinucleotide binding"/>
    <property type="evidence" value="ECO:0007669"/>
    <property type="project" value="InterPro"/>
</dbReference>
<dbReference type="EMBL" id="HG917868">
    <property type="protein sequence ID" value="CDM69149.1"/>
    <property type="molecule type" value="Genomic_DNA"/>
</dbReference>
<dbReference type="Pfam" id="PF00571">
    <property type="entry name" value="CBS"/>
    <property type="match status" value="2"/>
</dbReference>
<protein>
    <submittedName>
        <fullName evidence="13">Integral membrane protein</fullName>
    </submittedName>
</protein>
<dbReference type="PROSITE" id="PS51846">
    <property type="entry name" value="CNNM"/>
    <property type="match status" value="1"/>
</dbReference>
<dbReference type="Pfam" id="PF03471">
    <property type="entry name" value="CorC_HlyC"/>
    <property type="match status" value="1"/>
</dbReference>
<dbReference type="InterPro" id="IPR005170">
    <property type="entry name" value="Transptr-assoc_dom"/>
</dbReference>